<dbReference type="PANTHER" id="PTHR40389:SF3">
    <property type="entry name" value="IGE-BINDING PROTEIN"/>
    <property type="match status" value="1"/>
</dbReference>
<dbReference type="InterPro" id="IPR008916">
    <property type="entry name" value="Retrov_capsid_C"/>
</dbReference>
<sequence length="100" mass="11197">MLKQLQWEGDGGAYTVEQLFGSGQFAAIPAQVILPPATLAVVSECAYRAFLKVPQTREPRANFSNIRQGVNELYADFVEWLSKAIRQQFDHQEAAGELLR</sequence>
<dbReference type="AlphaFoldDB" id="V8N177"/>
<dbReference type="OrthoDB" id="9048915at2759"/>
<dbReference type="InterPro" id="IPR050195">
    <property type="entry name" value="Primate_lentivir_Gag_pol-like"/>
</dbReference>
<evidence type="ECO:0000313" key="1">
    <source>
        <dbReference type="EMBL" id="ETE55940.1"/>
    </source>
</evidence>
<reference evidence="1 2" key="1">
    <citation type="journal article" date="2013" name="Proc. Natl. Acad. Sci. U.S.A.">
        <title>The king cobra genome reveals dynamic gene evolution and adaptation in the snake venom system.</title>
        <authorList>
            <person name="Vonk F.J."/>
            <person name="Casewell N.R."/>
            <person name="Henkel C.V."/>
            <person name="Heimberg A.M."/>
            <person name="Jansen H.J."/>
            <person name="McCleary R.J."/>
            <person name="Kerkkamp H.M."/>
            <person name="Vos R.A."/>
            <person name="Guerreiro I."/>
            <person name="Calvete J.J."/>
            <person name="Wuster W."/>
            <person name="Woods A.E."/>
            <person name="Logan J.M."/>
            <person name="Harrison R.A."/>
            <person name="Castoe T.A."/>
            <person name="de Koning A.P."/>
            <person name="Pollock D.D."/>
            <person name="Yandell M."/>
            <person name="Calderon D."/>
            <person name="Renjifo C."/>
            <person name="Currier R.B."/>
            <person name="Salgado D."/>
            <person name="Pla D."/>
            <person name="Sanz L."/>
            <person name="Hyder A.S."/>
            <person name="Ribeiro J.M."/>
            <person name="Arntzen J.W."/>
            <person name="van den Thillart G.E."/>
            <person name="Boetzer M."/>
            <person name="Pirovano W."/>
            <person name="Dirks R.P."/>
            <person name="Spaink H.P."/>
            <person name="Duboule D."/>
            <person name="McGlinn E."/>
            <person name="Kini R.M."/>
            <person name="Richardson M.K."/>
        </authorList>
    </citation>
    <scope>NUCLEOTIDE SEQUENCE</scope>
    <source>
        <tissue evidence="1">Blood</tissue>
    </source>
</reference>
<protein>
    <submittedName>
        <fullName evidence="1">Uncharacterized protein</fullName>
    </submittedName>
</protein>
<comment type="caution">
    <text evidence="1">The sequence shown here is derived from an EMBL/GenBank/DDBJ whole genome shotgun (WGS) entry which is preliminary data.</text>
</comment>
<dbReference type="InterPro" id="IPR008919">
    <property type="entry name" value="Retrov_capsid_N"/>
</dbReference>
<keyword evidence="2" id="KW-1185">Reference proteome</keyword>
<feature type="non-terminal residue" evidence="1">
    <location>
        <position position="1"/>
    </location>
</feature>
<dbReference type="GO" id="GO:0016032">
    <property type="term" value="P:viral process"/>
    <property type="evidence" value="ECO:0007669"/>
    <property type="project" value="InterPro"/>
</dbReference>
<dbReference type="EMBL" id="AZIM01064173">
    <property type="protein sequence ID" value="ETE55940.1"/>
    <property type="molecule type" value="Genomic_DNA"/>
</dbReference>
<gene>
    <name evidence="1" type="ORF">L345_18351</name>
</gene>
<proteinExistence type="predicted"/>
<accession>V8N177</accession>
<dbReference type="PANTHER" id="PTHR40389">
    <property type="entry name" value="ENDOGENOUS RETROVIRUS GROUP K MEMBER 24 GAG POLYPROTEIN-RELATED"/>
    <property type="match status" value="1"/>
</dbReference>
<dbReference type="Gene3D" id="1.10.1200.30">
    <property type="match status" value="1"/>
</dbReference>
<dbReference type="Proteomes" id="UP000018936">
    <property type="component" value="Unassembled WGS sequence"/>
</dbReference>
<dbReference type="Gene3D" id="1.10.375.10">
    <property type="entry name" value="Human Immunodeficiency Virus Type 1 Capsid Protein"/>
    <property type="match status" value="1"/>
</dbReference>
<evidence type="ECO:0000313" key="2">
    <source>
        <dbReference type="Proteomes" id="UP000018936"/>
    </source>
</evidence>
<dbReference type="Pfam" id="PF00607">
    <property type="entry name" value="Gag_p24"/>
    <property type="match status" value="1"/>
</dbReference>
<organism evidence="1 2">
    <name type="scientific">Ophiophagus hannah</name>
    <name type="common">King cobra</name>
    <name type="synonym">Naja hannah</name>
    <dbReference type="NCBI Taxonomy" id="8665"/>
    <lineage>
        <taxon>Eukaryota</taxon>
        <taxon>Metazoa</taxon>
        <taxon>Chordata</taxon>
        <taxon>Craniata</taxon>
        <taxon>Vertebrata</taxon>
        <taxon>Euteleostomi</taxon>
        <taxon>Lepidosauria</taxon>
        <taxon>Squamata</taxon>
        <taxon>Bifurcata</taxon>
        <taxon>Unidentata</taxon>
        <taxon>Episquamata</taxon>
        <taxon>Toxicofera</taxon>
        <taxon>Serpentes</taxon>
        <taxon>Colubroidea</taxon>
        <taxon>Elapidae</taxon>
        <taxon>Elapinae</taxon>
        <taxon>Ophiophagus</taxon>
    </lineage>
</organism>
<name>V8N177_OPHHA</name>
<dbReference type="SUPFAM" id="SSF47353">
    <property type="entry name" value="Retrovirus capsid dimerization domain-like"/>
    <property type="match status" value="1"/>
</dbReference>